<accession>A0A502HFL6</accession>
<reference evidence="3 4" key="1">
    <citation type="submission" date="2018-11" db="EMBL/GenBank/DDBJ databases">
        <title>Phylogenetic determinants of toxin gene distribution in genomes of Brevibacillus laterosporus.</title>
        <authorList>
            <person name="Glare T.R."/>
            <person name="Durrant A."/>
            <person name="Berry C."/>
            <person name="Palma L."/>
            <person name="Ormskirk M."/>
            <person name="Cox M.O."/>
        </authorList>
    </citation>
    <scope>NUCLEOTIDE SEQUENCE [LARGE SCALE GENOMIC DNA]</scope>
    <source>
        <strain evidence="3 4">1821L</strain>
    </source>
</reference>
<evidence type="ECO:0000313" key="3">
    <source>
        <dbReference type="EMBL" id="QDX93771.1"/>
    </source>
</evidence>
<dbReference type="Pfam" id="PF00111">
    <property type="entry name" value="Fer2"/>
    <property type="match status" value="1"/>
</dbReference>
<sequence length="114" mass="12993">MTKVTFYPSKKTVKARSGQTILQLSRVARVAIPTRCDGNAACMLCKITIEQGNVTPLSASEKRKLSERDQVRGIRLACQTRVTEEDVCIRVPESKWKSVVEKALERQRLEEEEW</sequence>
<dbReference type="InterPro" id="IPR036010">
    <property type="entry name" value="2Fe-2S_ferredoxin-like_sf"/>
</dbReference>
<dbReference type="OrthoDB" id="9810588at2"/>
<evidence type="ECO:0000256" key="2">
    <source>
        <dbReference type="ARBA" id="ARBA00022827"/>
    </source>
</evidence>
<evidence type="ECO:0000256" key="1">
    <source>
        <dbReference type="ARBA" id="ARBA00022630"/>
    </source>
</evidence>
<gene>
    <name evidence="3" type="ORF">EEL30_16580</name>
</gene>
<organism evidence="3 4">
    <name type="scientific">Brevibacillus laterosporus</name>
    <name type="common">Bacillus laterosporus</name>
    <dbReference type="NCBI Taxonomy" id="1465"/>
    <lineage>
        <taxon>Bacteria</taxon>
        <taxon>Bacillati</taxon>
        <taxon>Bacillota</taxon>
        <taxon>Bacilli</taxon>
        <taxon>Bacillales</taxon>
        <taxon>Paenibacillaceae</taxon>
        <taxon>Brevibacillus</taxon>
    </lineage>
</organism>
<protein>
    <submittedName>
        <fullName evidence="3">NADH:quinone oxidoreductase</fullName>
    </submittedName>
</protein>
<keyword evidence="4" id="KW-1185">Reference proteome</keyword>
<dbReference type="CDD" id="cd00207">
    <property type="entry name" value="fer2"/>
    <property type="match status" value="1"/>
</dbReference>
<dbReference type="PANTHER" id="PTHR43644">
    <property type="entry name" value="NA(+)-TRANSLOCATING NADH-QUINONE REDUCTASE SUBUNIT"/>
    <property type="match status" value="1"/>
</dbReference>
<dbReference type="InterPro" id="IPR001041">
    <property type="entry name" value="2Fe-2S_ferredoxin-type"/>
</dbReference>
<name>A0A502HFL6_BRELA</name>
<proteinExistence type="predicted"/>
<dbReference type="SUPFAM" id="SSF54292">
    <property type="entry name" value="2Fe-2S ferredoxin-like"/>
    <property type="match status" value="1"/>
</dbReference>
<dbReference type="InterPro" id="IPR012675">
    <property type="entry name" value="Beta-grasp_dom_sf"/>
</dbReference>
<dbReference type="PANTHER" id="PTHR43644:SF1">
    <property type="entry name" value="NAD(P)H-FLAVIN REDUCTASE"/>
    <property type="match status" value="1"/>
</dbReference>
<keyword evidence="2" id="KW-0274">FAD</keyword>
<evidence type="ECO:0000313" key="4">
    <source>
        <dbReference type="Proteomes" id="UP000319432"/>
    </source>
</evidence>
<dbReference type="EMBL" id="CP033464">
    <property type="protein sequence ID" value="QDX93771.1"/>
    <property type="molecule type" value="Genomic_DNA"/>
</dbReference>
<dbReference type="AlphaFoldDB" id="A0A502HFL6"/>
<dbReference type="Proteomes" id="UP000319432">
    <property type="component" value="Chromosome"/>
</dbReference>
<dbReference type="PROSITE" id="PS51085">
    <property type="entry name" value="2FE2S_FER_2"/>
    <property type="match status" value="1"/>
</dbReference>
<dbReference type="Gene3D" id="3.10.20.30">
    <property type="match status" value="1"/>
</dbReference>
<dbReference type="GO" id="GO:0051536">
    <property type="term" value="F:iron-sulfur cluster binding"/>
    <property type="evidence" value="ECO:0007669"/>
    <property type="project" value="InterPro"/>
</dbReference>
<keyword evidence="1" id="KW-0285">Flavoprotein</keyword>